<evidence type="ECO:0000313" key="2">
    <source>
        <dbReference type="EMBL" id="KAF2839625.1"/>
    </source>
</evidence>
<keyword evidence="3" id="KW-1185">Reference proteome</keyword>
<reference evidence="2" key="1">
    <citation type="journal article" date="2020" name="Stud. Mycol.">
        <title>101 Dothideomycetes genomes: a test case for predicting lifestyles and emergence of pathogens.</title>
        <authorList>
            <person name="Haridas S."/>
            <person name="Albert R."/>
            <person name="Binder M."/>
            <person name="Bloem J."/>
            <person name="Labutti K."/>
            <person name="Salamov A."/>
            <person name="Andreopoulos B."/>
            <person name="Baker S."/>
            <person name="Barry K."/>
            <person name="Bills G."/>
            <person name="Bluhm B."/>
            <person name="Cannon C."/>
            <person name="Castanera R."/>
            <person name="Culley D."/>
            <person name="Daum C."/>
            <person name="Ezra D."/>
            <person name="Gonzalez J."/>
            <person name="Henrissat B."/>
            <person name="Kuo A."/>
            <person name="Liang C."/>
            <person name="Lipzen A."/>
            <person name="Lutzoni F."/>
            <person name="Magnuson J."/>
            <person name="Mondo S."/>
            <person name="Nolan M."/>
            <person name="Ohm R."/>
            <person name="Pangilinan J."/>
            <person name="Park H.-J."/>
            <person name="Ramirez L."/>
            <person name="Alfaro M."/>
            <person name="Sun H."/>
            <person name="Tritt A."/>
            <person name="Yoshinaga Y."/>
            <person name="Zwiers L.-H."/>
            <person name="Turgeon B."/>
            <person name="Goodwin S."/>
            <person name="Spatafora J."/>
            <person name="Crous P."/>
            <person name="Grigoriev I."/>
        </authorList>
    </citation>
    <scope>NUCLEOTIDE SEQUENCE</scope>
    <source>
        <strain evidence="2">CBS 101060</strain>
    </source>
</reference>
<feature type="region of interest" description="Disordered" evidence="1">
    <location>
        <begin position="98"/>
        <end position="157"/>
    </location>
</feature>
<feature type="compositionally biased region" description="Pro residues" evidence="1">
    <location>
        <begin position="139"/>
        <end position="155"/>
    </location>
</feature>
<dbReference type="EMBL" id="MU006094">
    <property type="protein sequence ID" value="KAF2839625.1"/>
    <property type="molecule type" value="Genomic_DNA"/>
</dbReference>
<dbReference type="AlphaFoldDB" id="A0A9P4VRQ0"/>
<name>A0A9P4VRQ0_9PEZI</name>
<dbReference type="Proteomes" id="UP000799429">
    <property type="component" value="Unassembled WGS sequence"/>
</dbReference>
<sequence>MEQVVDAKSKSIIPVSRKYAVRGWKTIRNGNRNRSKPVWLLPRGIIFATNPPSSHVLPLGSPYGDVSTTGIGLYTADLYPPHRSSPLYYEQKSPFTRQVKRQPNHPLTSPLHPKPVSHSPHRYSPYHPTPPSLRNALYPTPPQSPTASLPQPPRSPLLRPVQHIIPLYEVPLRNRRIP</sequence>
<organism evidence="2 3">
    <name type="scientific">Patellaria atrata CBS 101060</name>
    <dbReference type="NCBI Taxonomy" id="1346257"/>
    <lineage>
        <taxon>Eukaryota</taxon>
        <taxon>Fungi</taxon>
        <taxon>Dikarya</taxon>
        <taxon>Ascomycota</taxon>
        <taxon>Pezizomycotina</taxon>
        <taxon>Dothideomycetes</taxon>
        <taxon>Dothideomycetes incertae sedis</taxon>
        <taxon>Patellariales</taxon>
        <taxon>Patellariaceae</taxon>
        <taxon>Patellaria</taxon>
    </lineage>
</organism>
<proteinExistence type="predicted"/>
<evidence type="ECO:0000313" key="3">
    <source>
        <dbReference type="Proteomes" id="UP000799429"/>
    </source>
</evidence>
<protein>
    <submittedName>
        <fullName evidence="2">Uncharacterized protein</fullName>
    </submittedName>
</protein>
<evidence type="ECO:0000256" key="1">
    <source>
        <dbReference type="SAM" id="MobiDB-lite"/>
    </source>
</evidence>
<accession>A0A9P4VRQ0</accession>
<gene>
    <name evidence="2" type="ORF">M501DRAFT_1015718</name>
</gene>
<comment type="caution">
    <text evidence="2">The sequence shown here is derived from an EMBL/GenBank/DDBJ whole genome shotgun (WGS) entry which is preliminary data.</text>
</comment>